<keyword evidence="1" id="KW-0472">Membrane</keyword>
<proteinExistence type="predicted"/>
<dbReference type="EMBL" id="FOCG01000011">
    <property type="protein sequence ID" value="SEN19144.1"/>
    <property type="molecule type" value="Genomic_DNA"/>
</dbReference>
<sequence length="350" mass="39839">MKKFFSFLVLLVVFFCFSVTAFAVEPPRGFHYENGKTHFNPLVFSDDKQAEMQAMKVLASFSNGRNIIAIVDEEFLYMYECTYYDEKLPTARNYVYQDRIDTWIKMGKYGKSYCFKIRDDCFEYVSSIAVEKKYTFERMLRKTILIKFGSYGQVLTGIPGDLRYLMDFDSGTILGDYIQSPKVYSTTEFKITNDFNSELDKYKVKSMQLSSDVSNESIAKREIINLLYEDEKLKGIADFTVSEKDISFVRFVPPKNATKDDVTFKDGAFIADITLHVGTLTTQIKGVLGSITALEYKPAFDGKAPSAVIMANWLQALYSILVPCVIVGSALYCILTCVKIIPSSILKFTK</sequence>
<gene>
    <name evidence="3" type="ORF">SAMN05216180_3028</name>
</gene>
<name>A0A1H8EJ30_9FIRM</name>
<evidence type="ECO:0000256" key="2">
    <source>
        <dbReference type="SAM" id="SignalP"/>
    </source>
</evidence>
<feature type="chain" id="PRO_5011634343" evidence="2">
    <location>
        <begin position="24"/>
        <end position="350"/>
    </location>
</feature>
<dbReference type="STRING" id="474960.SAMN05216180_3028"/>
<dbReference type="Proteomes" id="UP000199158">
    <property type="component" value="Unassembled WGS sequence"/>
</dbReference>
<dbReference type="AlphaFoldDB" id="A0A1H8EJ30"/>
<keyword evidence="4" id="KW-1185">Reference proteome</keyword>
<dbReference type="RefSeq" id="WP_092756697.1">
    <property type="nucleotide sequence ID" value="NZ_FOCG01000011.1"/>
</dbReference>
<keyword evidence="1" id="KW-1133">Transmembrane helix</keyword>
<protein>
    <submittedName>
        <fullName evidence="3">Uncharacterized protein</fullName>
    </submittedName>
</protein>
<evidence type="ECO:0000313" key="4">
    <source>
        <dbReference type="Proteomes" id="UP000199158"/>
    </source>
</evidence>
<feature type="signal peptide" evidence="2">
    <location>
        <begin position="1"/>
        <end position="23"/>
    </location>
</feature>
<keyword evidence="1" id="KW-0812">Transmembrane</keyword>
<evidence type="ECO:0000313" key="3">
    <source>
        <dbReference type="EMBL" id="SEN19144.1"/>
    </source>
</evidence>
<accession>A0A1H8EJ30</accession>
<organism evidence="3 4">
    <name type="scientific">Hydrogenoanaerobacterium saccharovorans</name>
    <dbReference type="NCBI Taxonomy" id="474960"/>
    <lineage>
        <taxon>Bacteria</taxon>
        <taxon>Bacillati</taxon>
        <taxon>Bacillota</taxon>
        <taxon>Clostridia</taxon>
        <taxon>Eubacteriales</taxon>
        <taxon>Oscillospiraceae</taxon>
        <taxon>Hydrogenoanaerobacterium</taxon>
    </lineage>
</organism>
<reference evidence="3 4" key="1">
    <citation type="submission" date="2016-10" db="EMBL/GenBank/DDBJ databases">
        <authorList>
            <person name="de Groot N.N."/>
        </authorList>
    </citation>
    <scope>NUCLEOTIDE SEQUENCE [LARGE SCALE GENOMIC DNA]</scope>
    <source>
        <strain evidence="3 4">CGMCC 1.5070</strain>
    </source>
</reference>
<keyword evidence="2" id="KW-0732">Signal</keyword>
<feature type="transmembrane region" description="Helical" evidence="1">
    <location>
        <begin position="316"/>
        <end position="341"/>
    </location>
</feature>
<evidence type="ECO:0000256" key="1">
    <source>
        <dbReference type="SAM" id="Phobius"/>
    </source>
</evidence>